<feature type="domain" description="Methyl-accepting transducer" evidence="7">
    <location>
        <begin position="360"/>
        <end position="503"/>
    </location>
</feature>
<dbReference type="InterPro" id="IPR052162">
    <property type="entry name" value="Sensor_kinase/Photoreceptor"/>
</dbReference>
<dbReference type="Gene3D" id="1.10.287.950">
    <property type="entry name" value="Methyl-accepting chemotaxis protein"/>
    <property type="match status" value="1"/>
</dbReference>
<reference evidence="9 10" key="1">
    <citation type="submission" date="2009-09" db="EMBL/GenBank/DDBJ databases">
        <authorList>
            <person name="Weinstock G."/>
            <person name="Sodergren E."/>
            <person name="Clifton S."/>
            <person name="Fulton L."/>
            <person name="Fulton B."/>
            <person name="Courtney L."/>
            <person name="Fronick C."/>
            <person name="Harrison M."/>
            <person name="Strong C."/>
            <person name="Farmer C."/>
            <person name="Delahaunty K."/>
            <person name="Markovic C."/>
            <person name="Hall O."/>
            <person name="Minx P."/>
            <person name="Tomlinson C."/>
            <person name="Mitreva M."/>
            <person name="Nelson J."/>
            <person name="Hou S."/>
            <person name="Wollam A."/>
            <person name="Pepin K.H."/>
            <person name="Johnson M."/>
            <person name="Bhonagiri V."/>
            <person name="Nash W.E."/>
            <person name="Warren W."/>
            <person name="Chinwalla A."/>
            <person name="Mardis E.R."/>
            <person name="Wilson R.K."/>
        </authorList>
    </citation>
    <scope>NUCLEOTIDE SEQUENCE [LARGE SCALE GENOMIC DNA]</scope>
    <source>
        <strain evidence="10">ATCC 35185 / DSM 20758 / VPI D19B-28</strain>
    </source>
</reference>
<evidence type="ECO:0000256" key="4">
    <source>
        <dbReference type="ARBA" id="ARBA00022679"/>
    </source>
</evidence>
<name>C9LWK0_SELS3</name>
<keyword evidence="5" id="KW-0418">Kinase</keyword>
<dbReference type="NCBIfam" id="TIGR00229">
    <property type="entry name" value="sensory_box"/>
    <property type="match status" value="1"/>
</dbReference>
<evidence type="ECO:0000259" key="7">
    <source>
        <dbReference type="PROSITE" id="PS50111"/>
    </source>
</evidence>
<dbReference type="EMBL" id="ACKP02000044">
    <property type="protein sequence ID" value="EEX76748.1"/>
    <property type="molecule type" value="Genomic_DNA"/>
</dbReference>
<dbReference type="GO" id="GO:0007165">
    <property type="term" value="P:signal transduction"/>
    <property type="evidence" value="ECO:0007669"/>
    <property type="project" value="UniProtKB-KW"/>
</dbReference>
<dbReference type="PANTHER" id="PTHR43304:SF1">
    <property type="entry name" value="PAC DOMAIN-CONTAINING PROTEIN"/>
    <property type="match status" value="1"/>
</dbReference>
<evidence type="ECO:0000313" key="10">
    <source>
        <dbReference type="Proteomes" id="UP000003505"/>
    </source>
</evidence>
<evidence type="ECO:0000259" key="8">
    <source>
        <dbReference type="PROSITE" id="PS50113"/>
    </source>
</evidence>
<dbReference type="SMART" id="SM00086">
    <property type="entry name" value="PAC"/>
    <property type="match status" value="2"/>
</dbReference>
<dbReference type="InterPro" id="IPR000700">
    <property type="entry name" value="PAS-assoc_C"/>
</dbReference>
<feature type="domain" description="PAC" evidence="8">
    <location>
        <begin position="288"/>
        <end position="340"/>
    </location>
</feature>
<evidence type="ECO:0000256" key="5">
    <source>
        <dbReference type="ARBA" id="ARBA00022777"/>
    </source>
</evidence>
<dbReference type="SMART" id="SM00283">
    <property type="entry name" value="MA"/>
    <property type="match status" value="1"/>
</dbReference>
<accession>C9LWK0</accession>
<dbReference type="STRING" id="546271.Selsp_0675"/>
<protein>
    <recommendedName>
        <fullName evidence="2">histidine kinase</fullName>
        <ecNumber evidence="2">2.7.13.3</ecNumber>
    </recommendedName>
</protein>
<dbReference type="Gene3D" id="3.30.450.20">
    <property type="entry name" value="PAS domain"/>
    <property type="match status" value="2"/>
</dbReference>
<dbReference type="eggNOG" id="COG0840">
    <property type="taxonomic scope" value="Bacteria"/>
</dbReference>
<dbReference type="InterPro" id="IPR035965">
    <property type="entry name" value="PAS-like_dom_sf"/>
</dbReference>
<dbReference type="Pfam" id="PF08447">
    <property type="entry name" value="PAS_3"/>
    <property type="match status" value="2"/>
</dbReference>
<dbReference type="InterPro" id="IPR001610">
    <property type="entry name" value="PAC"/>
</dbReference>
<dbReference type="Pfam" id="PF00015">
    <property type="entry name" value="MCPsignal"/>
    <property type="match status" value="1"/>
</dbReference>
<evidence type="ECO:0000256" key="3">
    <source>
        <dbReference type="ARBA" id="ARBA00022553"/>
    </source>
</evidence>
<evidence type="ECO:0000313" key="9">
    <source>
        <dbReference type="EMBL" id="EEX76748.1"/>
    </source>
</evidence>
<keyword evidence="6" id="KW-0807">Transducer</keyword>
<dbReference type="AlphaFoldDB" id="C9LWK0"/>
<organism evidence="9 10">
    <name type="scientific">Selenomonas sputigena (strain ATCC 35185 / DSM 20758 / CCUG 44933 / VPI D19B-28)</name>
    <dbReference type="NCBI Taxonomy" id="546271"/>
    <lineage>
        <taxon>Bacteria</taxon>
        <taxon>Bacillati</taxon>
        <taxon>Bacillota</taxon>
        <taxon>Negativicutes</taxon>
        <taxon>Selenomonadales</taxon>
        <taxon>Selenomonadaceae</taxon>
        <taxon>Selenomonas</taxon>
    </lineage>
</organism>
<dbReference type="SUPFAM" id="SSF58104">
    <property type="entry name" value="Methyl-accepting chemotaxis protein (MCP) signaling domain"/>
    <property type="match status" value="1"/>
</dbReference>
<comment type="catalytic activity">
    <reaction evidence="1">
        <text>ATP + protein L-histidine = ADP + protein N-phospho-L-histidine.</text>
        <dbReference type="EC" id="2.7.13.3"/>
    </reaction>
</comment>
<dbReference type="GO" id="GO:0004673">
    <property type="term" value="F:protein histidine kinase activity"/>
    <property type="evidence" value="ECO:0007669"/>
    <property type="project" value="UniProtKB-EC"/>
</dbReference>
<dbReference type="Proteomes" id="UP000003505">
    <property type="component" value="Unassembled WGS sequence"/>
</dbReference>
<dbReference type="SUPFAM" id="SSF55785">
    <property type="entry name" value="PYP-like sensor domain (PAS domain)"/>
    <property type="match status" value="2"/>
</dbReference>
<keyword evidence="3" id="KW-0597">Phosphoprotein</keyword>
<dbReference type="InterPro" id="IPR013655">
    <property type="entry name" value="PAS_fold_3"/>
</dbReference>
<dbReference type="InterPro" id="IPR004089">
    <property type="entry name" value="MCPsignal_dom"/>
</dbReference>
<dbReference type="InterPro" id="IPR000014">
    <property type="entry name" value="PAS"/>
</dbReference>
<dbReference type="PANTHER" id="PTHR43304">
    <property type="entry name" value="PHYTOCHROME-LIKE PROTEIN CPH1"/>
    <property type="match status" value="1"/>
</dbReference>
<evidence type="ECO:0000256" key="6">
    <source>
        <dbReference type="PROSITE-ProRule" id="PRU00284"/>
    </source>
</evidence>
<sequence>MEEILMFGMKKAAAAPNDGQNLAAAIQRVAQGHEKNQLFSKADSREPWADAFNALIDKVNEEIEYQKFRIRTVNDAVHSGLWYMKINADFSIAYAIWSDEFRRMVGFHDENDFPNTVESWSSRLHPDDVDGTLSAFTQCIKDLSGNTPYDVDYRMKVHDGSYKWFHASGNVVRSQSGHPEEIIGVFVDIDEEVKNKEYLDYTLKRYEAIDSILAEGSWNMKVVGDDPTNPNNEFWWSDRFRHLLGFSNTTDFPNRLNSWADRLHPEDKARTLQAFQAHIMDRSGRTPFDLEYRLKTKTGEYLWFHAVGKTIRKPDGTPVLVAGAIEDITLLKTGKEQFYKEFGSRMEGLYNSIETITTRVDETAERTTEITGVQEEITRAAEDTRTQTENTLKMTELIMNISKQTNLLALNASIEAARAGDAGRGFSVVAEEVRKLADSSQEAVGKIVEALGSMEKASANIEEKIKTINLLIERQAEGMKEIHTSVVQAKDVSGEIEKLTKNM</sequence>
<dbReference type="EC" id="2.7.13.3" evidence="2"/>
<evidence type="ECO:0000256" key="2">
    <source>
        <dbReference type="ARBA" id="ARBA00012438"/>
    </source>
</evidence>
<feature type="domain" description="PAC" evidence="8">
    <location>
        <begin position="149"/>
        <end position="201"/>
    </location>
</feature>
<dbReference type="GO" id="GO:0016020">
    <property type="term" value="C:membrane"/>
    <property type="evidence" value="ECO:0007669"/>
    <property type="project" value="InterPro"/>
</dbReference>
<comment type="caution">
    <text evidence="9">The sequence shown here is derived from an EMBL/GenBank/DDBJ whole genome shotgun (WGS) entry which is preliminary data.</text>
</comment>
<dbReference type="PROSITE" id="PS50113">
    <property type="entry name" value="PAC"/>
    <property type="match status" value="2"/>
</dbReference>
<keyword evidence="4" id="KW-0808">Transferase</keyword>
<evidence type="ECO:0000256" key="1">
    <source>
        <dbReference type="ARBA" id="ARBA00000085"/>
    </source>
</evidence>
<gene>
    <name evidence="9" type="ORF">SELSPUOL_01854</name>
</gene>
<proteinExistence type="predicted"/>
<dbReference type="CDD" id="cd00130">
    <property type="entry name" value="PAS"/>
    <property type="match status" value="2"/>
</dbReference>
<dbReference type="PROSITE" id="PS50111">
    <property type="entry name" value="CHEMOTAXIS_TRANSDUC_2"/>
    <property type="match status" value="1"/>
</dbReference>